<evidence type="ECO:0000313" key="10">
    <source>
        <dbReference type="Proteomes" id="UP000031838"/>
    </source>
</evidence>
<feature type="transmembrane region" description="Helical" evidence="7">
    <location>
        <begin position="312"/>
        <end position="332"/>
    </location>
</feature>
<gene>
    <name evidence="9" type="ORF">BGL_2c15020</name>
</gene>
<evidence type="ECO:0000256" key="6">
    <source>
        <dbReference type="SAM" id="MobiDB-lite"/>
    </source>
</evidence>
<feature type="transmembrane region" description="Helical" evidence="7">
    <location>
        <begin position="433"/>
        <end position="453"/>
    </location>
</feature>
<keyword evidence="2" id="KW-0813">Transport</keyword>
<dbReference type="RefSeq" id="WP_042627991.1">
    <property type="nucleotide sequence ID" value="NZ_CP002581.1"/>
</dbReference>
<dbReference type="InterPro" id="IPR011701">
    <property type="entry name" value="MFS"/>
</dbReference>
<reference evidence="9 10" key="2">
    <citation type="journal article" date="2016" name="Appl. Microbiol. Biotechnol.">
        <title>Mutations improving production and secretion of extracellular lipase by Burkholderia glumae PG1.</title>
        <authorList>
            <person name="Knapp A."/>
            <person name="Voget S."/>
            <person name="Gao R."/>
            <person name="Zaburannyi N."/>
            <person name="Krysciak D."/>
            <person name="Breuer M."/>
            <person name="Hauer B."/>
            <person name="Streit W.R."/>
            <person name="Muller R."/>
            <person name="Daniel R."/>
            <person name="Jaeger K.E."/>
        </authorList>
    </citation>
    <scope>NUCLEOTIDE SEQUENCE [LARGE SCALE GENOMIC DNA]</scope>
    <source>
        <strain evidence="9 10">PG1</strain>
    </source>
</reference>
<sequence length="473" mass="49860">MESNPALRVDAQAHQTRVGGDAGGSTASSAPPMSGDEYAASERTLAKAFRRILPFIFACYVVSYLDRTNVGFAALTMNQDLGLSAEQFGLGAGLFFIGYFLFEIPSNLVMQRVGARVWIARIMITWGLLSMATALVVGPKSFAAARFLLGIAEAGFTPGIYLYFTHWFPGKWRAKVTAAFLVGIPVANMIGSPISGALLQLGGAHGLRSWQWLLMIEGLPAVLLGIACLFVLSDRPAKARWLTDDEKRSLEKRLALEQGAIGAKHGNKLKDALTNWRVFVLALINFCGIVGSVGVGIWMPQIIRQFGVSHTAVGWLTAIPYATGAVVMLLWARLARRSTNCIPYVAGALAVAAFALCLSGFTDVPALKLVALCFTVSGILAFQATYWAIPSGFLTGRAAAGGLALIVSVGNLGGFVGPSMIGALKQLSGGFTWPLIAIAAVMLAGALITAWLGDPGADTGASSNVSRASSTGR</sequence>
<feature type="transmembrane region" description="Helical" evidence="7">
    <location>
        <begin position="278"/>
        <end position="300"/>
    </location>
</feature>
<feature type="transmembrane region" description="Helical" evidence="7">
    <location>
        <begin position="401"/>
        <end position="421"/>
    </location>
</feature>
<feature type="transmembrane region" description="Helical" evidence="7">
    <location>
        <begin position="367"/>
        <end position="389"/>
    </location>
</feature>
<dbReference type="InterPro" id="IPR036259">
    <property type="entry name" value="MFS_trans_sf"/>
</dbReference>
<name>A0A0B6S572_BURPL</name>
<dbReference type="GO" id="GO:0016020">
    <property type="term" value="C:membrane"/>
    <property type="evidence" value="ECO:0007669"/>
    <property type="project" value="UniProtKB-SubCell"/>
</dbReference>
<feature type="transmembrane region" description="Helical" evidence="7">
    <location>
        <begin position="176"/>
        <end position="198"/>
    </location>
</feature>
<feature type="transmembrane region" description="Helical" evidence="7">
    <location>
        <begin position="85"/>
        <end position="105"/>
    </location>
</feature>
<feature type="transmembrane region" description="Helical" evidence="7">
    <location>
        <begin position="344"/>
        <end position="361"/>
    </location>
</feature>
<dbReference type="EMBL" id="CP002581">
    <property type="protein sequence ID" value="AJK49569.1"/>
    <property type="molecule type" value="Genomic_DNA"/>
</dbReference>
<evidence type="ECO:0000256" key="2">
    <source>
        <dbReference type="ARBA" id="ARBA00022448"/>
    </source>
</evidence>
<feature type="transmembrane region" description="Helical" evidence="7">
    <location>
        <begin position="117"/>
        <end position="137"/>
    </location>
</feature>
<feature type="transmembrane region" description="Helical" evidence="7">
    <location>
        <begin position="210"/>
        <end position="232"/>
    </location>
</feature>
<keyword evidence="10" id="KW-1185">Reference proteome</keyword>
<evidence type="ECO:0000256" key="1">
    <source>
        <dbReference type="ARBA" id="ARBA00004141"/>
    </source>
</evidence>
<dbReference type="InterPro" id="IPR020846">
    <property type="entry name" value="MFS_dom"/>
</dbReference>
<feature type="compositionally biased region" description="Low complexity" evidence="6">
    <location>
        <begin position="24"/>
        <end position="35"/>
    </location>
</feature>
<feature type="domain" description="Major facilitator superfamily (MFS) profile" evidence="8">
    <location>
        <begin position="52"/>
        <end position="457"/>
    </location>
</feature>
<keyword evidence="4 7" id="KW-1133">Transmembrane helix</keyword>
<dbReference type="SUPFAM" id="SSF103473">
    <property type="entry name" value="MFS general substrate transporter"/>
    <property type="match status" value="1"/>
</dbReference>
<feature type="transmembrane region" description="Helical" evidence="7">
    <location>
        <begin position="48"/>
        <end position="65"/>
    </location>
</feature>
<feature type="transmembrane region" description="Helical" evidence="7">
    <location>
        <begin position="143"/>
        <end position="164"/>
    </location>
</feature>
<dbReference type="AlphaFoldDB" id="A0A0B6S572"/>
<protein>
    <submittedName>
        <fullName evidence="9">Major facilitator superfamily MFS-1 transporter</fullName>
    </submittedName>
</protein>
<dbReference type="PROSITE" id="PS50850">
    <property type="entry name" value="MFS"/>
    <property type="match status" value="1"/>
</dbReference>
<dbReference type="KEGG" id="bgp:BGL_2c15020"/>
<organism evidence="9 10">
    <name type="scientific">Burkholderia plantarii</name>
    <dbReference type="NCBI Taxonomy" id="41899"/>
    <lineage>
        <taxon>Bacteria</taxon>
        <taxon>Pseudomonadati</taxon>
        <taxon>Pseudomonadota</taxon>
        <taxon>Betaproteobacteria</taxon>
        <taxon>Burkholderiales</taxon>
        <taxon>Burkholderiaceae</taxon>
        <taxon>Burkholderia</taxon>
    </lineage>
</organism>
<accession>A0A0B6S572</accession>
<evidence type="ECO:0000256" key="7">
    <source>
        <dbReference type="SAM" id="Phobius"/>
    </source>
</evidence>
<dbReference type="PANTHER" id="PTHR43791">
    <property type="entry name" value="PERMEASE-RELATED"/>
    <property type="match status" value="1"/>
</dbReference>
<dbReference type="Pfam" id="PF07690">
    <property type="entry name" value="MFS_1"/>
    <property type="match status" value="1"/>
</dbReference>
<comment type="subcellular location">
    <subcellularLocation>
        <location evidence="1">Membrane</location>
        <topology evidence="1">Multi-pass membrane protein</topology>
    </subcellularLocation>
</comment>
<dbReference type="Proteomes" id="UP000031838">
    <property type="component" value="Chromosome 2"/>
</dbReference>
<feature type="region of interest" description="Disordered" evidence="6">
    <location>
        <begin position="16"/>
        <end position="35"/>
    </location>
</feature>
<evidence type="ECO:0000256" key="5">
    <source>
        <dbReference type="ARBA" id="ARBA00023136"/>
    </source>
</evidence>
<dbReference type="FunFam" id="1.20.1250.20:FF:000018">
    <property type="entry name" value="MFS transporter permease"/>
    <property type="match status" value="1"/>
</dbReference>
<dbReference type="HOGENOM" id="CLU_001265_0_0_4"/>
<dbReference type="Gene3D" id="1.20.1250.20">
    <property type="entry name" value="MFS general substrate transporter like domains"/>
    <property type="match status" value="2"/>
</dbReference>
<proteinExistence type="predicted"/>
<dbReference type="GO" id="GO:0022857">
    <property type="term" value="F:transmembrane transporter activity"/>
    <property type="evidence" value="ECO:0007669"/>
    <property type="project" value="InterPro"/>
</dbReference>
<evidence type="ECO:0000256" key="3">
    <source>
        <dbReference type="ARBA" id="ARBA00022692"/>
    </source>
</evidence>
<keyword evidence="3 7" id="KW-0812">Transmembrane</keyword>
<dbReference type="PANTHER" id="PTHR43791:SF36">
    <property type="entry name" value="TRANSPORTER, PUTATIVE (AFU_ORTHOLOGUE AFUA_6G08340)-RELATED"/>
    <property type="match status" value="1"/>
</dbReference>
<evidence type="ECO:0000256" key="4">
    <source>
        <dbReference type="ARBA" id="ARBA00022989"/>
    </source>
</evidence>
<evidence type="ECO:0000259" key="8">
    <source>
        <dbReference type="PROSITE" id="PS50850"/>
    </source>
</evidence>
<dbReference type="CDD" id="cd17319">
    <property type="entry name" value="MFS_ExuT_GudP_like"/>
    <property type="match status" value="1"/>
</dbReference>
<evidence type="ECO:0000313" key="9">
    <source>
        <dbReference type="EMBL" id="AJK49569.1"/>
    </source>
</evidence>
<keyword evidence="5 7" id="KW-0472">Membrane</keyword>
<reference evidence="10" key="1">
    <citation type="submission" date="2011-03" db="EMBL/GenBank/DDBJ databases">
        <authorList>
            <person name="Voget S."/>
            <person name="Streit W.R."/>
            <person name="Jaeger K.E."/>
            <person name="Daniel R."/>
        </authorList>
    </citation>
    <scope>NUCLEOTIDE SEQUENCE [LARGE SCALE GENOMIC DNA]</scope>
    <source>
        <strain evidence="10">PG1</strain>
    </source>
</reference>